<dbReference type="STRING" id="1803665.GCA_001641335_01870"/>
<organism evidence="2 3">
    <name type="scientific">Bradyrhizobium stylosanthis</name>
    <dbReference type="NCBI Taxonomy" id="1803665"/>
    <lineage>
        <taxon>Bacteria</taxon>
        <taxon>Pseudomonadati</taxon>
        <taxon>Pseudomonadota</taxon>
        <taxon>Alphaproteobacteria</taxon>
        <taxon>Hyphomicrobiales</taxon>
        <taxon>Nitrobacteraceae</taxon>
        <taxon>Bradyrhizobium</taxon>
    </lineage>
</organism>
<dbReference type="PANTHER" id="PTHR38598">
    <property type="entry name" value="INNER MEMBRANE PROTEIN YJCH"/>
    <property type="match status" value="1"/>
</dbReference>
<dbReference type="Proteomes" id="UP000319949">
    <property type="component" value="Unassembled WGS sequence"/>
</dbReference>
<protein>
    <submittedName>
        <fullName evidence="2">Uncharacterized membrane protein (DUF485 family)</fullName>
    </submittedName>
</protein>
<keyword evidence="1" id="KW-1133">Transmembrane helix</keyword>
<dbReference type="PANTHER" id="PTHR38598:SF1">
    <property type="entry name" value="INNER MEMBRANE PROTEIN YJCH"/>
    <property type="match status" value="1"/>
</dbReference>
<feature type="transmembrane region" description="Helical" evidence="1">
    <location>
        <begin position="26"/>
        <end position="48"/>
    </location>
</feature>
<proteinExistence type="predicted"/>
<dbReference type="RefSeq" id="WP_347336377.1">
    <property type="nucleotide sequence ID" value="NZ_LVEM01000001.1"/>
</dbReference>
<evidence type="ECO:0000313" key="3">
    <source>
        <dbReference type="Proteomes" id="UP000319949"/>
    </source>
</evidence>
<evidence type="ECO:0000256" key="1">
    <source>
        <dbReference type="SAM" id="Phobius"/>
    </source>
</evidence>
<keyword evidence="3" id="KW-1185">Reference proteome</keyword>
<comment type="caution">
    <text evidence="2">The sequence shown here is derived from an EMBL/GenBank/DDBJ whole genome shotgun (WGS) entry which is preliminary data.</text>
</comment>
<sequence>MIDVSSLAKIERDPNYQELVRRRSSLGWLLSAVMLVIYFGFILLVAYAPKFLGIPLGSGVTTIGIPVGLSVIVLAFVLTGIYVRRANSSYDVLIRKIVEENRS</sequence>
<name>A0A560E473_9BRAD</name>
<evidence type="ECO:0000313" key="2">
    <source>
        <dbReference type="EMBL" id="TWB04188.1"/>
    </source>
</evidence>
<dbReference type="AlphaFoldDB" id="A0A560E473"/>
<keyword evidence="1" id="KW-0472">Membrane</keyword>
<dbReference type="InterPro" id="IPR052959">
    <property type="entry name" value="Inner_membrane_assoc"/>
</dbReference>
<reference evidence="2 3" key="1">
    <citation type="submission" date="2019-06" db="EMBL/GenBank/DDBJ databases">
        <title>Genomic Encyclopedia of Type Strains, Phase IV (KMG-V): Genome sequencing to study the core and pangenomes of soil and plant-associated prokaryotes.</title>
        <authorList>
            <person name="Whitman W."/>
        </authorList>
    </citation>
    <scope>NUCLEOTIDE SEQUENCE [LARGE SCALE GENOMIC DNA]</scope>
    <source>
        <strain evidence="2 3">BR 510</strain>
    </source>
</reference>
<dbReference type="Pfam" id="PF04341">
    <property type="entry name" value="DUF485"/>
    <property type="match status" value="1"/>
</dbReference>
<gene>
    <name evidence="2" type="ORF">FBZ96_102663</name>
</gene>
<accession>A0A560E473</accession>
<dbReference type="GO" id="GO:0005886">
    <property type="term" value="C:plasma membrane"/>
    <property type="evidence" value="ECO:0007669"/>
    <property type="project" value="TreeGrafter"/>
</dbReference>
<feature type="transmembrane region" description="Helical" evidence="1">
    <location>
        <begin position="60"/>
        <end position="83"/>
    </location>
</feature>
<dbReference type="InterPro" id="IPR007436">
    <property type="entry name" value="DUF485"/>
</dbReference>
<keyword evidence="1" id="KW-0812">Transmembrane</keyword>
<dbReference type="EMBL" id="VITK01000002">
    <property type="protein sequence ID" value="TWB04188.1"/>
    <property type="molecule type" value="Genomic_DNA"/>
</dbReference>